<name>A0ABS3HXC5_9ENTE</name>
<dbReference type="Pfam" id="PF05368">
    <property type="entry name" value="NmrA"/>
    <property type="match status" value="1"/>
</dbReference>
<dbReference type="PANTHER" id="PTHR47129:SF1">
    <property type="entry name" value="NMRA-LIKE DOMAIN-CONTAINING PROTEIN"/>
    <property type="match status" value="1"/>
</dbReference>
<dbReference type="InterPro" id="IPR008030">
    <property type="entry name" value="NmrA-like"/>
</dbReference>
<dbReference type="Gene3D" id="3.90.25.10">
    <property type="entry name" value="UDP-galactose 4-epimerase, domain 1"/>
    <property type="match status" value="1"/>
</dbReference>
<dbReference type="Proteomes" id="UP000664832">
    <property type="component" value="Unassembled WGS sequence"/>
</dbReference>
<dbReference type="Gene3D" id="3.40.50.720">
    <property type="entry name" value="NAD(P)-binding Rossmann-like Domain"/>
    <property type="match status" value="1"/>
</dbReference>
<dbReference type="SUPFAM" id="SSF51735">
    <property type="entry name" value="NAD(P)-binding Rossmann-fold domains"/>
    <property type="match status" value="1"/>
</dbReference>
<dbReference type="RefSeq" id="WP_206897897.1">
    <property type="nucleotide sequence ID" value="NZ_JAFLWI010000002.1"/>
</dbReference>
<organism evidence="2 3">
    <name type="scientific">Candidatus Enterococcus courvalinii</name>
    <dbReference type="NCBI Taxonomy" id="2815329"/>
    <lineage>
        <taxon>Bacteria</taxon>
        <taxon>Bacillati</taxon>
        <taxon>Bacillota</taxon>
        <taxon>Bacilli</taxon>
        <taxon>Lactobacillales</taxon>
        <taxon>Enterococcaceae</taxon>
        <taxon>Enterococcus</taxon>
    </lineage>
</organism>
<evidence type="ECO:0000259" key="1">
    <source>
        <dbReference type="Pfam" id="PF05368"/>
    </source>
</evidence>
<accession>A0ABS3HXC5</accession>
<dbReference type="PANTHER" id="PTHR47129">
    <property type="entry name" value="QUINONE OXIDOREDUCTASE 2"/>
    <property type="match status" value="1"/>
</dbReference>
<keyword evidence="3" id="KW-1185">Reference proteome</keyword>
<reference evidence="2 3" key="1">
    <citation type="submission" date="2021-03" db="EMBL/GenBank/DDBJ databases">
        <title>Enterococcal diversity collection.</title>
        <authorList>
            <person name="Gilmore M.S."/>
            <person name="Schwartzman J."/>
            <person name="Van Tyne D."/>
            <person name="Martin M."/>
            <person name="Earl A.M."/>
            <person name="Manson A.L."/>
            <person name="Straub T."/>
            <person name="Salamzade R."/>
            <person name="Saavedra J."/>
            <person name="Lebreton F."/>
            <person name="Prichula J."/>
            <person name="Schaufler K."/>
            <person name="Gaca A."/>
            <person name="Sgardioli B."/>
            <person name="Wagenaar J."/>
            <person name="Strong T."/>
        </authorList>
    </citation>
    <scope>NUCLEOTIDE SEQUENCE [LARGE SCALE GENOMIC DNA]</scope>
    <source>
        <strain evidence="2 3">MSG2901</strain>
    </source>
</reference>
<dbReference type="EMBL" id="JAFLWI010000002">
    <property type="protein sequence ID" value="MBO0481060.1"/>
    <property type="molecule type" value="Genomic_DNA"/>
</dbReference>
<sequence>MNYLITGATGGFGGYALEYLSKLVDKKNIYALARDKEKGAKLQEAGFNVRIGDYADEDSMVESLQGINRLLFVSGAPGNRQAEHANVVRAAKKAGVSYIVYTSFPKADQSTSLLAADHSFTEKEIKQAEIKHTFLRNNWYLENEMPIIQRALATGKFVYVAKNGKTGWALKREYAEAAAKVLFKNDFPEILELSNTPITYSELANALKEASGKEIEAVVTDEKGFIDNLVAGGLPQPVAEMFLSFQMDIETGQLDVVSDDLQKVLEKTLTSRPNALKELIEE</sequence>
<dbReference type="CDD" id="cd05269">
    <property type="entry name" value="TMR_SDR_a"/>
    <property type="match status" value="1"/>
</dbReference>
<gene>
    <name evidence="2" type="ORF">JZO71_01840</name>
</gene>
<evidence type="ECO:0000313" key="3">
    <source>
        <dbReference type="Proteomes" id="UP000664832"/>
    </source>
</evidence>
<dbReference type="InterPro" id="IPR052718">
    <property type="entry name" value="NmrA-type_oxidoreductase"/>
</dbReference>
<evidence type="ECO:0000313" key="2">
    <source>
        <dbReference type="EMBL" id="MBO0481060.1"/>
    </source>
</evidence>
<protein>
    <submittedName>
        <fullName evidence="2">SDR family oxidoreductase</fullName>
    </submittedName>
</protein>
<dbReference type="InterPro" id="IPR036291">
    <property type="entry name" value="NAD(P)-bd_dom_sf"/>
</dbReference>
<feature type="domain" description="NmrA-like" evidence="1">
    <location>
        <begin position="4"/>
        <end position="245"/>
    </location>
</feature>
<comment type="caution">
    <text evidence="2">The sequence shown here is derived from an EMBL/GenBank/DDBJ whole genome shotgun (WGS) entry which is preliminary data.</text>
</comment>
<proteinExistence type="predicted"/>